<sequence>MIIWIKWVFQSFTDGSVRDIQPLVRLSETIRLIP</sequence>
<accession>A0A6A0HBR7</accession>
<proteinExistence type="predicted"/>
<gene>
    <name evidence="1" type="ORF">HAZT_HAZT005594</name>
</gene>
<reference evidence="1" key="1">
    <citation type="submission" date="2014-08" db="EMBL/GenBank/DDBJ databases">
        <authorList>
            <person name="Murali S."/>
            <person name="Richards S."/>
            <person name="Bandaranaike D."/>
            <person name="Bellair M."/>
            <person name="Blankenburg K."/>
            <person name="Chao H."/>
            <person name="Dinh H."/>
            <person name="Doddapaneni H."/>
            <person name="Dugan-Rocha S."/>
            <person name="Elkadiri S."/>
            <person name="Gnanaolivu R."/>
            <person name="Hughes D."/>
            <person name="Lee S."/>
            <person name="Li M."/>
            <person name="Ming W."/>
            <person name="Munidasa M."/>
            <person name="Muniz J."/>
            <person name="Nguyen L."/>
            <person name="Osuji N."/>
            <person name="Pu L.-L."/>
            <person name="Puazo M."/>
            <person name="Skinner E."/>
            <person name="Qu C."/>
            <person name="Quiroz J."/>
            <person name="Raj R."/>
            <person name="Weissenberger G."/>
            <person name="Xin Y."/>
            <person name="Zou X."/>
            <person name="Han Y."/>
            <person name="Worley K."/>
            <person name="Muzny D."/>
            <person name="Gibbs R."/>
        </authorList>
    </citation>
    <scope>NUCLEOTIDE SEQUENCE</scope>
    <source>
        <strain evidence="1">HAZT.00-mixed</strain>
        <tissue evidence="1">Whole organism</tissue>
    </source>
</reference>
<reference evidence="1" key="2">
    <citation type="journal article" date="2018" name="Environ. Sci. Technol.">
        <title>The Toxicogenome of Hyalella azteca: A Model for Sediment Ecotoxicology and Evolutionary Toxicology.</title>
        <authorList>
            <person name="Poynton H.C."/>
            <person name="Hasenbein S."/>
            <person name="Benoit J.B."/>
            <person name="Sepulveda M.S."/>
            <person name="Poelchau M.F."/>
            <person name="Hughes D.S.T."/>
            <person name="Murali S.C."/>
            <person name="Chen S."/>
            <person name="Glastad K.M."/>
            <person name="Goodisman M.A.D."/>
            <person name="Werren J.H."/>
            <person name="Vineis J.H."/>
            <person name="Bowen J.L."/>
            <person name="Friedrich M."/>
            <person name="Jones J."/>
            <person name="Robertson H.M."/>
            <person name="Feyereisen R."/>
            <person name="Mechler-Hickson A."/>
            <person name="Mathers N."/>
            <person name="Lee C.E."/>
            <person name="Colbourne J.K."/>
            <person name="Biales A."/>
            <person name="Johnston J.S."/>
            <person name="Wellborn G.A."/>
            <person name="Rosendale A.J."/>
            <person name="Cridge A.G."/>
            <person name="Munoz-Torres M.C."/>
            <person name="Bain P.A."/>
            <person name="Manny A.R."/>
            <person name="Major K.M."/>
            <person name="Lambert F.N."/>
            <person name="Vulpe C.D."/>
            <person name="Tuck P."/>
            <person name="Blalock B.J."/>
            <person name="Lin Y.Y."/>
            <person name="Smith M.E."/>
            <person name="Ochoa-Acuna H."/>
            <person name="Chen M.M."/>
            <person name="Childers C.P."/>
            <person name="Qu J."/>
            <person name="Dugan S."/>
            <person name="Lee S.L."/>
            <person name="Chao H."/>
            <person name="Dinh H."/>
            <person name="Han Y."/>
            <person name="Doddapaneni H."/>
            <person name="Worley K.C."/>
            <person name="Muzny D.M."/>
            <person name="Gibbs R.A."/>
            <person name="Richards S."/>
        </authorList>
    </citation>
    <scope>NUCLEOTIDE SEQUENCE</scope>
    <source>
        <strain evidence="1">HAZT.00-mixed</strain>
        <tissue evidence="1">Whole organism</tissue>
    </source>
</reference>
<organism evidence="1">
    <name type="scientific">Hyalella azteca</name>
    <name type="common">Amphipod</name>
    <dbReference type="NCBI Taxonomy" id="294128"/>
    <lineage>
        <taxon>Eukaryota</taxon>
        <taxon>Metazoa</taxon>
        <taxon>Ecdysozoa</taxon>
        <taxon>Arthropoda</taxon>
        <taxon>Crustacea</taxon>
        <taxon>Multicrustacea</taxon>
        <taxon>Malacostraca</taxon>
        <taxon>Eumalacostraca</taxon>
        <taxon>Peracarida</taxon>
        <taxon>Amphipoda</taxon>
        <taxon>Senticaudata</taxon>
        <taxon>Talitrida</taxon>
        <taxon>Talitroidea</taxon>
        <taxon>Hyalellidae</taxon>
        <taxon>Hyalella</taxon>
    </lineage>
</organism>
<name>A0A6A0HBR7_HYAAZ</name>
<comment type="caution">
    <text evidence="1">The sequence shown here is derived from an EMBL/GenBank/DDBJ whole genome shotgun (WGS) entry which is preliminary data.</text>
</comment>
<dbReference type="EMBL" id="JQDR03002145">
    <property type="protein sequence ID" value="KAA0203216.1"/>
    <property type="molecule type" value="Genomic_DNA"/>
</dbReference>
<protein>
    <submittedName>
        <fullName evidence="1">Uncharacterized protein</fullName>
    </submittedName>
</protein>
<reference evidence="1" key="3">
    <citation type="submission" date="2019-06" db="EMBL/GenBank/DDBJ databases">
        <authorList>
            <person name="Poynton C."/>
            <person name="Hasenbein S."/>
            <person name="Benoit J.B."/>
            <person name="Sepulveda M.S."/>
            <person name="Poelchau M.F."/>
            <person name="Murali S.C."/>
            <person name="Chen S."/>
            <person name="Glastad K.M."/>
            <person name="Werren J.H."/>
            <person name="Vineis J.H."/>
            <person name="Bowen J.L."/>
            <person name="Friedrich M."/>
            <person name="Jones J."/>
            <person name="Robertson H.M."/>
            <person name="Feyereisen R."/>
            <person name="Mechler-Hickson A."/>
            <person name="Mathers N."/>
            <person name="Lee C.E."/>
            <person name="Colbourne J.K."/>
            <person name="Biales A."/>
            <person name="Johnston J.S."/>
            <person name="Wellborn G.A."/>
            <person name="Rosendale A.J."/>
            <person name="Cridge A.G."/>
            <person name="Munoz-Torres M.C."/>
            <person name="Bain P.A."/>
            <person name="Manny A.R."/>
            <person name="Major K.M."/>
            <person name="Lambert F.N."/>
            <person name="Vulpe C.D."/>
            <person name="Tuck P."/>
            <person name="Blalock B.J."/>
            <person name="Lin Y.-Y."/>
            <person name="Smith M.E."/>
            <person name="Ochoa-Acuna H."/>
            <person name="Chen M.-J.M."/>
            <person name="Childers C.P."/>
            <person name="Qu J."/>
            <person name="Dugan S."/>
            <person name="Lee S.L."/>
            <person name="Chao H."/>
            <person name="Dinh H."/>
            <person name="Han Y."/>
            <person name="Doddapaneni H."/>
            <person name="Worley K.C."/>
            <person name="Muzny D.M."/>
            <person name="Gibbs R.A."/>
            <person name="Richards S."/>
        </authorList>
    </citation>
    <scope>NUCLEOTIDE SEQUENCE</scope>
    <source>
        <strain evidence="1">HAZT.00-mixed</strain>
        <tissue evidence="1">Whole organism</tissue>
    </source>
</reference>
<feature type="non-terminal residue" evidence="1">
    <location>
        <position position="34"/>
    </location>
</feature>
<dbReference type="Proteomes" id="UP000711488">
    <property type="component" value="Unassembled WGS sequence"/>
</dbReference>
<dbReference type="AlphaFoldDB" id="A0A6A0HBR7"/>
<evidence type="ECO:0000313" key="1">
    <source>
        <dbReference type="EMBL" id="KAA0203216.1"/>
    </source>
</evidence>